<dbReference type="AlphaFoldDB" id="A0A6A5U6J8"/>
<dbReference type="InterPro" id="IPR022137">
    <property type="entry name" value="Znf_prot_DUF3669"/>
</dbReference>
<feature type="non-terminal residue" evidence="2">
    <location>
        <position position="281"/>
    </location>
</feature>
<evidence type="ECO:0000313" key="3">
    <source>
        <dbReference type="Proteomes" id="UP000800035"/>
    </source>
</evidence>
<sequence>YRCIGRGNCGSVWALDGDQEDVYKREDGAQGRSILNDQTMHRRVLSSAPPIRVPRSFSIIEASDSEWWAGANGLARFPNAMSPCRTYHMQRIPAMPEAVRRKLIDEYCPKSLQAFVTTNRDDEDCLIRLYLGRRRALRQAARFQFFSLRNFPLHVNQMEDLGMDTHALARVLADCLAHCHWKARVDANDVEFVLAPATVREDDRAELPLVQAFGGEYAVWMLDYDCCREMSMDEEGVDQAVRAFYRNDPYYPRPFAYGYTDVDGLLWQTFRTRFLECSRRI</sequence>
<dbReference type="PANTHER" id="PTHR40780">
    <property type="entry name" value="DUF3669 DOMAIN-CONTAINING PROTEIN"/>
    <property type="match status" value="1"/>
</dbReference>
<dbReference type="OrthoDB" id="2993351at2759"/>
<gene>
    <name evidence="2" type="ORF">CC80DRAFT_351600</name>
</gene>
<proteinExistence type="predicted"/>
<dbReference type="Pfam" id="PF12417">
    <property type="entry name" value="DUF3669"/>
    <property type="match status" value="1"/>
</dbReference>
<organism evidence="2 3">
    <name type="scientific">Byssothecium circinans</name>
    <dbReference type="NCBI Taxonomy" id="147558"/>
    <lineage>
        <taxon>Eukaryota</taxon>
        <taxon>Fungi</taxon>
        <taxon>Dikarya</taxon>
        <taxon>Ascomycota</taxon>
        <taxon>Pezizomycotina</taxon>
        <taxon>Dothideomycetes</taxon>
        <taxon>Pleosporomycetidae</taxon>
        <taxon>Pleosporales</taxon>
        <taxon>Massarineae</taxon>
        <taxon>Massarinaceae</taxon>
        <taxon>Byssothecium</taxon>
    </lineage>
</organism>
<name>A0A6A5U6J8_9PLEO</name>
<dbReference type="EMBL" id="ML976984">
    <property type="protein sequence ID" value="KAF1959950.1"/>
    <property type="molecule type" value="Genomic_DNA"/>
</dbReference>
<feature type="domain" description="DUF3669" evidence="1">
    <location>
        <begin position="219"/>
        <end position="281"/>
    </location>
</feature>
<dbReference type="PANTHER" id="PTHR40780:SF3">
    <property type="entry name" value="DUF3669 DOMAIN-CONTAINING PROTEIN"/>
    <property type="match status" value="1"/>
</dbReference>
<evidence type="ECO:0000259" key="1">
    <source>
        <dbReference type="Pfam" id="PF12417"/>
    </source>
</evidence>
<protein>
    <recommendedName>
        <fullName evidence="1">DUF3669 domain-containing protein</fullName>
    </recommendedName>
</protein>
<accession>A0A6A5U6J8</accession>
<dbReference type="Proteomes" id="UP000800035">
    <property type="component" value="Unassembled WGS sequence"/>
</dbReference>
<evidence type="ECO:0000313" key="2">
    <source>
        <dbReference type="EMBL" id="KAF1959950.1"/>
    </source>
</evidence>
<reference evidence="2" key="1">
    <citation type="journal article" date="2020" name="Stud. Mycol.">
        <title>101 Dothideomycetes genomes: a test case for predicting lifestyles and emergence of pathogens.</title>
        <authorList>
            <person name="Haridas S."/>
            <person name="Albert R."/>
            <person name="Binder M."/>
            <person name="Bloem J."/>
            <person name="Labutti K."/>
            <person name="Salamov A."/>
            <person name="Andreopoulos B."/>
            <person name="Baker S."/>
            <person name="Barry K."/>
            <person name="Bills G."/>
            <person name="Bluhm B."/>
            <person name="Cannon C."/>
            <person name="Castanera R."/>
            <person name="Culley D."/>
            <person name="Daum C."/>
            <person name="Ezra D."/>
            <person name="Gonzalez J."/>
            <person name="Henrissat B."/>
            <person name="Kuo A."/>
            <person name="Liang C."/>
            <person name="Lipzen A."/>
            <person name="Lutzoni F."/>
            <person name="Magnuson J."/>
            <person name="Mondo S."/>
            <person name="Nolan M."/>
            <person name="Ohm R."/>
            <person name="Pangilinan J."/>
            <person name="Park H.-J."/>
            <person name="Ramirez L."/>
            <person name="Alfaro M."/>
            <person name="Sun H."/>
            <person name="Tritt A."/>
            <person name="Yoshinaga Y."/>
            <person name="Zwiers L.-H."/>
            <person name="Turgeon B."/>
            <person name="Goodwin S."/>
            <person name="Spatafora J."/>
            <person name="Crous P."/>
            <person name="Grigoriev I."/>
        </authorList>
    </citation>
    <scope>NUCLEOTIDE SEQUENCE</scope>
    <source>
        <strain evidence="2">CBS 675.92</strain>
    </source>
</reference>
<keyword evidence="3" id="KW-1185">Reference proteome</keyword>
<feature type="non-terminal residue" evidence="2">
    <location>
        <position position="1"/>
    </location>
</feature>